<dbReference type="InterPro" id="IPR036138">
    <property type="entry name" value="PBP_dimer_sf"/>
</dbReference>
<dbReference type="HOGENOM" id="CLU_009289_1_2_6"/>
<evidence type="ECO:0000313" key="17">
    <source>
        <dbReference type="EMBL" id="ACR10805.1"/>
    </source>
</evidence>
<accession>C5BNN3</accession>
<dbReference type="EMBL" id="CP001614">
    <property type="protein sequence ID" value="ACR10805.1"/>
    <property type="molecule type" value="Genomic_DNA"/>
</dbReference>
<comment type="function">
    <text evidence="14">Catalyzes cross-linking of the peptidoglycan cell wall.</text>
</comment>
<dbReference type="HAMAP" id="MF_02081">
    <property type="entry name" value="MrdA_transpept"/>
    <property type="match status" value="1"/>
</dbReference>
<keyword evidence="18" id="KW-1185">Reference proteome</keyword>
<evidence type="ECO:0000256" key="8">
    <source>
        <dbReference type="ARBA" id="ARBA00022801"/>
    </source>
</evidence>
<evidence type="ECO:0000256" key="2">
    <source>
        <dbReference type="ARBA" id="ARBA00004236"/>
    </source>
</evidence>
<evidence type="ECO:0000256" key="14">
    <source>
        <dbReference type="HAMAP-Rule" id="MF_02081"/>
    </source>
</evidence>
<dbReference type="InterPro" id="IPR005311">
    <property type="entry name" value="PBP_dimer"/>
</dbReference>
<comment type="subcellular location">
    <subcellularLocation>
        <location evidence="14">Cell inner membrane</location>
        <topology evidence="14">Single-pass membrane protein</topology>
    </subcellularLocation>
    <subcellularLocation>
        <location evidence="2">Cell membrane</location>
    </subcellularLocation>
    <subcellularLocation>
        <location evidence="1">Membrane</location>
        <topology evidence="1">Single-pass membrane protein</topology>
    </subcellularLocation>
</comment>
<dbReference type="KEGG" id="ttu:TERTU_0603"/>
<evidence type="ECO:0000256" key="7">
    <source>
        <dbReference type="ARBA" id="ARBA00022692"/>
    </source>
</evidence>
<evidence type="ECO:0000256" key="10">
    <source>
        <dbReference type="ARBA" id="ARBA00022984"/>
    </source>
</evidence>
<comment type="cofactor">
    <cofactor evidence="14">
        <name>Zn(2+)</name>
        <dbReference type="ChEBI" id="CHEBI:29105"/>
    </cofactor>
    <text evidence="14">Binds one Zn(2+) ion per subunit.</text>
</comment>
<keyword evidence="13 14" id="KW-0961">Cell wall biogenesis/degradation</keyword>
<keyword evidence="9 14" id="KW-0133">Cell shape</keyword>
<comment type="catalytic activity">
    <reaction evidence="14">
        <text>Preferential cleavage: (Ac)2-L-Lys-D-Ala-|-D-Ala. Also transpeptidation of peptidyl-alanyl moieties that are N-acyl substituents of D-alanine.</text>
        <dbReference type="EC" id="3.4.16.4"/>
    </reaction>
</comment>
<reference evidence="17 18" key="1">
    <citation type="journal article" date="2009" name="PLoS ONE">
        <title>The complete genome of Teredinibacter turnerae T7901: an intracellular endosymbiont of marine wood-boring bivalves (shipworms).</title>
        <authorList>
            <person name="Yang J.C."/>
            <person name="Madupu R."/>
            <person name="Durkin A.S."/>
            <person name="Ekborg N.A."/>
            <person name="Pedamallu C.S."/>
            <person name="Hostetler J.B."/>
            <person name="Radune D."/>
            <person name="Toms B.S."/>
            <person name="Henrissat B."/>
            <person name="Coutinho P.M."/>
            <person name="Schwarz S."/>
            <person name="Field L."/>
            <person name="Trindade-Silva A.E."/>
            <person name="Soares C.A.G."/>
            <person name="Elshahawi S."/>
            <person name="Hanora A."/>
            <person name="Schmidt E.W."/>
            <person name="Haygood M.G."/>
            <person name="Posfai J."/>
            <person name="Benner J."/>
            <person name="Madinger C."/>
            <person name="Nove J."/>
            <person name="Anton B."/>
            <person name="Chaudhary K."/>
            <person name="Foster J."/>
            <person name="Holman A."/>
            <person name="Kumar S."/>
            <person name="Lessard P.A."/>
            <person name="Luyten Y.A."/>
            <person name="Slatko B."/>
            <person name="Wood N."/>
            <person name="Wu B."/>
            <person name="Teplitski M."/>
            <person name="Mougous J.D."/>
            <person name="Ward N."/>
            <person name="Eisen J.A."/>
            <person name="Badger J.H."/>
            <person name="Distel D.L."/>
        </authorList>
    </citation>
    <scope>NUCLEOTIDE SEQUENCE [LARGE SCALE GENOMIC DNA]</scope>
    <source>
        <strain evidence="18">ATCC 39867 / T7901</strain>
    </source>
</reference>
<evidence type="ECO:0000256" key="13">
    <source>
        <dbReference type="ARBA" id="ARBA00023316"/>
    </source>
</evidence>
<dbReference type="InterPro" id="IPR017790">
    <property type="entry name" value="Penicillin-binding_protein_2"/>
</dbReference>
<keyword evidence="6 14" id="KW-0645">Protease</keyword>
<feature type="domain" description="Penicillin-binding protein dimerisation" evidence="16">
    <location>
        <begin position="67"/>
        <end position="243"/>
    </location>
</feature>
<dbReference type="Pfam" id="PF00905">
    <property type="entry name" value="Transpeptidase"/>
    <property type="match status" value="1"/>
</dbReference>
<dbReference type="OrthoDB" id="9766847at2"/>
<evidence type="ECO:0000256" key="4">
    <source>
        <dbReference type="ARBA" id="ARBA00022519"/>
    </source>
</evidence>
<dbReference type="Gene3D" id="3.40.710.10">
    <property type="entry name" value="DD-peptidase/beta-lactamase superfamily"/>
    <property type="match status" value="1"/>
</dbReference>
<feature type="domain" description="Penicillin-binding protein transpeptidase" evidence="15">
    <location>
        <begin position="275"/>
        <end position="609"/>
    </location>
</feature>
<evidence type="ECO:0000313" key="18">
    <source>
        <dbReference type="Proteomes" id="UP000009080"/>
    </source>
</evidence>
<keyword evidence="5 14" id="KW-0121">Carboxypeptidase</keyword>
<evidence type="ECO:0000256" key="5">
    <source>
        <dbReference type="ARBA" id="ARBA00022645"/>
    </source>
</evidence>
<comment type="similarity">
    <text evidence="14">Belongs to the transpeptidase family. MrdA subfamily.</text>
</comment>
<proteinExistence type="inferred from homology"/>
<dbReference type="RefSeq" id="WP_015816917.1">
    <property type="nucleotide sequence ID" value="NC_012997.1"/>
</dbReference>
<dbReference type="GO" id="GO:0008658">
    <property type="term" value="F:penicillin binding"/>
    <property type="evidence" value="ECO:0007669"/>
    <property type="project" value="UniProtKB-UniRule"/>
</dbReference>
<dbReference type="UniPathway" id="UPA00219"/>
<dbReference type="Pfam" id="PF03717">
    <property type="entry name" value="PBP_dimer"/>
    <property type="match status" value="1"/>
</dbReference>
<feature type="active site" description="Acyl-ester intermediate" evidence="14">
    <location>
        <position position="334"/>
    </location>
</feature>
<keyword evidence="7 14" id="KW-0812">Transmembrane</keyword>
<keyword evidence="4 14" id="KW-0997">Cell inner membrane</keyword>
<feature type="transmembrane region" description="Helical" evidence="14">
    <location>
        <begin position="21"/>
        <end position="44"/>
    </location>
</feature>
<evidence type="ECO:0000256" key="12">
    <source>
        <dbReference type="ARBA" id="ARBA00023136"/>
    </source>
</evidence>
<feature type="binding site" evidence="14">
    <location>
        <position position="358"/>
    </location>
    <ligand>
        <name>Zn(2+)</name>
        <dbReference type="ChEBI" id="CHEBI:29105"/>
    </ligand>
</feature>
<dbReference type="eggNOG" id="COG0768">
    <property type="taxonomic scope" value="Bacteria"/>
</dbReference>
<feature type="binding site" evidence="14">
    <location>
        <position position="393"/>
    </location>
    <ligand>
        <name>Zn(2+)</name>
        <dbReference type="ChEBI" id="CHEBI:29105"/>
    </ligand>
</feature>
<evidence type="ECO:0000259" key="15">
    <source>
        <dbReference type="Pfam" id="PF00905"/>
    </source>
</evidence>
<dbReference type="GO" id="GO:0071555">
    <property type="term" value="P:cell wall organization"/>
    <property type="evidence" value="ECO:0007669"/>
    <property type="project" value="UniProtKB-KW"/>
</dbReference>
<keyword evidence="12 14" id="KW-0472">Membrane</keyword>
<keyword evidence="14" id="KW-0479">Metal-binding</keyword>
<name>C5BNN3_TERTT</name>
<dbReference type="GO" id="GO:0009002">
    <property type="term" value="F:serine-type D-Ala-D-Ala carboxypeptidase activity"/>
    <property type="evidence" value="ECO:0007669"/>
    <property type="project" value="UniProtKB-UniRule"/>
</dbReference>
<feature type="binding site" evidence="14">
    <location>
        <position position="379"/>
    </location>
    <ligand>
        <name>Zn(2+)</name>
        <dbReference type="ChEBI" id="CHEBI:29105"/>
    </ligand>
</feature>
<dbReference type="Proteomes" id="UP000009080">
    <property type="component" value="Chromosome"/>
</dbReference>
<dbReference type="GO" id="GO:0009252">
    <property type="term" value="P:peptidoglycan biosynthetic process"/>
    <property type="evidence" value="ECO:0007669"/>
    <property type="project" value="UniProtKB-UniRule"/>
</dbReference>
<keyword evidence="10 14" id="KW-0573">Peptidoglycan synthesis</keyword>
<dbReference type="GO" id="GO:0005886">
    <property type="term" value="C:plasma membrane"/>
    <property type="evidence" value="ECO:0007669"/>
    <property type="project" value="UniProtKB-SubCell"/>
</dbReference>
<comment type="pathway">
    <text evidence="14">Cell wall biogenesis; peptidoglycan biosynthesis.</text>
</comment>
<dbReference type="InterPro" id="IPR050515">
    <property type="entry name" value="Beta-lactam/transpept"/>
</dbReference>
<dbReference type="AlphaFoldDB" id="C5BNN3"/>
<evidence type="ECO:0000256" key="6">
    <source>
        <dbReference type="ARBA" id="ARBA00022670"/>
    </source>
</evidence>
<dbReference type="STRING" id="377629.TERTU_0603"/>
<dbReference type="SUPFAM" id="SSF56601">
    <property type="entry name" value="beta-lactamase/transpeptidase-like"/>
    <property type="match status" value="1"/>
</dbReference>
<dbReference type="InterPro" id="IPR012338">
    <property type="entry name" value="Beta-lactam/transpept-like"/>
</dbReference>
<evidence type="ECO:0000256" key="1">
    <source>
        <dbReference type="ARBA" id="ARBA00004167"/>
    </source>
</evidence>
<feature type="binding site" evidence="14">
    <location>
        <position position="373"/>
    </location>
    <ligand>
        <name>Zn(2+)</name>
        <dbReference type="ChEBI" id="CHEBI:29105"/>
    </ligand>
</feature>
<organism evidence="17 18">
    <name type="scientific">Teredinibacter turnerae (strain ATCC 39867 / T7901)</name>
    <dbReference type="NCBI Taxonomy" id="377629"/>
    <lineage>
        <taxon>Bacteria</taxon>
        <taxon>Pseudomonadati</taxon>
        <taxon>Pseudomonadota</taxon>
        <taxon>Gammaproteobacteria</taxon>
        <taxon>Cellvibrionales</taxon>
        <taxon>Cellvibrionaceae</taxon>
        <taxon>Teredinibacter</taxon>
    </lineage>
</organism>
<dbReference type="GO" id="GO:0071972">
    <property type="term" value="F:peptidoglycan L,D-transpeptidase activity"/>
    <property type="evidence" value="ECO:0007669"/>
    <property type="project" value="TreeGrafter"/>
</dbReference>
<dbReference type="GO" id="GO:0008360">
    <property type="term" value="P:regulation of cell shape"/>
    <property type="evidence" value="ECO:0007669"/>
    <property type="project" value="UniProtKB-KW"/>
</dbReference>
<dbReference type="SUPFAM" id="SSF56519">
    <property type="entry name" value="Penicillin binding protein dimerisation domain"/>
    <property type="match status" value="1"/>
</dbReference>
<dbReference type="Gene3D" id="3.90.1310.10">
    <property type="entry name" value="Penicillin-binding protein 2a (Domain 2)"/>
    <property type="match status" value="1"/>
</dbReference>
<evidence type="ECO:0000259" key="16">
    <source>
        <dbReference type="Pfam" id="PF03717"/>
    </source>
</evidence>
<dbReference type="Gene3D" id="3.30.1390.30">
    <property type="entry name" value="Penicillin-binding protein 2a, domain 3"/>
    <property type="match status" value="1"/>
</dbReference>
<evidence type="ECO:0000256" key="3">
    <source>
        <dbReference type="ARBA" id="ARBA00022475"/>
    </source>
</evidence>
<dbReference type="EC" id="3.4.16.4" evidence="14"/>
<keyword evidence="14" id="KW-0862">Zinc</keyword>
<keyword evidence="11 14" id="KW-1133">Transmembrane helix</keyword>
<sequence length="623" mass="70480">MMWAGEQLHQFKDHHREARVFAVRAAISFLMVVALFGVLLARYYRLQVTDHEVYATRSDRNRIHVRPIPPNRGLIYDAQGQLLADNRPTFTLSVVSERTSNLEQTLDHLANLIEVSERDRENFLKRLRQRRRPFEAVPLRYRLTEEEISRIAVNEFELEGVEIEAQLTRAYPKGALFAHTVGYVGRINERELSSFDQATYERYSGTHSIGKIGLERYYESELLGQVGSENIETNAHGRVLRTLEFTDPQPGKDLYLFLDSRLQQVAVDQLAGRRGSVVAIDVKTGGVLAMVSAPAYDPNLFVNGISYKDYRALNESRDLPLFNRSIQGQYPPGSTIKPMLGLGGLEAGVVDFDTHIFDPGYYQLENDERLYRDWKKGGHGRRVDLRQAIVESCDTFFYDMAFRMGVDSMHPFGDKFGLGERTRLDIPSERPGLWPSREWKERVRGLHWFPGDSLNISIGQGDVLTTPLQLAVMTATIASRGTHLRPRLVKQLGDQPTEREVVDQIEVQPQYWDYVHSAMEGVVHSARGTAHRISRGIGYKMAGKSGTAQVVGIAQDEEYDADKLDERQWDHALFIGFAPVEDPQIAVAIIVENGEHGSSAAGPIAREVFDTYFAMQAEDNAKP</sequence>
<dbReference type="GO" id="GO:0006508">
    <property type="term" value="P:proteolysis"/>
    <property type="evidence" value="ECO:0007669"/>
    <property type="project" value="UniProtKB-KW"/>
</dbReference>
<evidence type="ECO:0000256" key="9">
    <source>
        <dbReference type="ARBA" id="ARBA00022960"/>
    </source>
</evidence>
<keyword evidence="3 14" id="KW-1003">Cell membrane</keyword>
<evidence type="ECO:0000256" key="11">
    <source>
        <dbReference type="ARBA" id="ARBA00022989"/>
    </source>
</evidence>
<protein>
    <recommendedName>
        <fullName evidence="14">Peptidoglycan D,D-transpeptidase MrdA</fullName>
        <ecNumber evidence="14">3.4.16.4</ecNumber>
    </recommendedName>
    <alternativeName>
        <fullName evidence="14">Penicillin-binding protein 2</fullName>
        <shortName evidence="14">PBP-2</shortName>
    </alternativeName>
</protein>
<dbReference type="InterPro" id="IPR001460">
    <property type="entry name" value="PCN-bd_Tpept"/>
</dbReference>
<dbReference type="GO" id="GO:0008270">
    <property type="term" value="F:zinc ion binding"/>
    <property type="evidence" value="ECO:0007669"/>
    <property type="project" value="UniProtKB-UniRule"/>
</dbReference>
<gene>
    <name evidence="14 17" type="primary">mrdA</name>
    <name evidence="17" type="ordered locus">TERTU_0603</name>
</gene>
<dbReference type="PANTHER" id="PTHR30627:SF2">
    <property type="entry name" value="PEPTIDOGLYCAN D,D-TRANSPEPTIDASE MRDA"/>
    <property type="match status" value="1"/>
</dbReference>
<dbReference type="PANTHER" id="PTHR30627">
    <property type="entry name" value="PEPTIDOGLYCAN D,D-TRANSPEPTIDASE"/>
    <property type="match status" value="1"/>
</dbReference>
<keyword evidence="8 14" id="KW-0378">Hydrolase</keyword>
<dbReference type="NCBIfam" id="TIGR03423">
    <property type="entry name" value="pbp2_mrdA"/>
    <property type="match status" value="1"/>
</dbReference>